<dbReference type="InterPro" id="IPR043502">
    <property type="entry name" value="DNA/RNA_pol_sf"/>
</dbReference>
<name>A0A438F076_VITVI</name>
<evidence type="ECO:0000259" key="2">
    <source>
        <dbReference type="Pfam" id="PF25597"/>
    </source>
</evidence>
<dbReference type="Pfam" id="PF07727">
    <property type="entry name" value="RVT_2"/>
    <property type="match status" value="2"/>
</dbReference>
<feature type="domain" description="Reverse transcriptase Ty1/copia-type" evidence="1">
    <location>
        <begin position="386"/>
        <end position="459"/>
    </location>
</feature>
<dbReference type="InterPro" id="IPR012337">
    <property type="entry name" value="RNaseH-like_sf"/>
</dbReference>
<sequence>MVQTILSKGHIPRSFWPEAVIWSIHILNRSPTLVVQNVTPEEAWNGRKPSVNHFRIFGCIAYAHIPDQKRKKLDDKGEKCIFLGVSEMSKAYKLYNPITKKIVISRDIIFYEGSFWKWDDNTTKQQIQVDFDGENEEERQQPLPQQIPAAEIPPNEAPITVETSPTTPEFDEQVEAAAGSSSHRVRKRPTWMSDYEVTGIDQSEDPLTHFALFSDCDPTTFESAVKESKWRKAMEAEIAAIERNDTWELSELPKGHKTIGVKWVYKTKLKENGEVDKYKARLVAKGYKQKFGVDYKEVFAPVARHDTIRLVIALAAQNSWPIFQLDVKSAFLHGNLEEQVFVDQPPGYIKVKNEHKVYRLKKALYELKQAPRAWYSRIEAYFLKEDDLKFTGNDSVMFKRFKKSMMVEFEMSDLGMMHYFLGIEVVQSDTGIFISQKKYVREILNRFQMKDCNPVSTPTQFGLKLNKDHGGKKVDNIIYKQIVGSLMYLTATRPDIMHSKGKMSDLIGFTDSDYAGDQDDRRSTLGYVFMLGTGTISWSSKKQSIVTLSTTEAEFVAATTCACQAIWLRKILEELHLKQVGATTIFCDNNSTIKLSKNPVLHGRSKHIDVKYYFLRDLSNDGVIDLVYCRSENQVADIFTKPLNWLPS</sequence>
<dbReference type="SUPFAM" id="SSF53098">
    <property type="entry name" value="Ribonuclease H-like"/>
    <property type="match status" value="1"/>
</dbReference>
<dbReference type="InterPro" id="IPR013103">
    <property type="entry name" value="RVT_2"/>
</dbReference>
<dbReference type="PANTHER" id="PTHR11439">
    <property type="entry name" value="GAG-POL-RELATED RETROTRANSPOSON"/>
    <property type="match status" value="1"/>
</dbReference>
<dbReference type="AlphaFoldDB" id="A0A438F076"/>
<feature type="domain" description="Retroviral polymerase SH3-like" evidence="2">
    <location>
        <begin position="59"/>
        <end position="122"/>
    </location>
</feature>
<reference evidence="3 4" key="1">
    <citation type="journal article" date="2018" name="PLoS Genet.">
        <title>Population sequencing reveals clonal diversity and ancestral inbreeding in the grapevine cultivar Chardonnay.</title>
        <authorList>
            <person name="Roach M.J."/>
            <person name="Johnson D.L."/>
            <person name="Bohlmann J."/>
            <person name="van Vuuren H.J."/>
            <person name="Jones S.J."/>
            <person name="Pretorius I.S."/>
            <person name="Schmidt S.A."/>
            <person name="Borneman A.R."/>
        </authorList>
    </citation>
    <scope>NUCLEOTIDE SEQUENCE [LARGE SCALE GENOMIC DNA]</scope>
    <source>
        <strain evidence="4">cv. Chardonnay</strain>
        <tissue evidence="3">Leaf</tissue>
    </source>
</reference>
<dbReference type="EMBL" id="QGNW01001150">
    <property type="protein sequence ID" value="RVW53336.1"/>
    <property type="molecule type" value="Genomic_DNA"/>
</dbReference>
<organism evidence="3 4">
    <name type="scientific">Vitis vinifera</name>
    <name type="common">Grape</name>
    <dbReference type="NCBI Taxonomy" id="29760"/>
    <lineage>
        <taxon>Eukaryota</taxon>
        <taxon>Viridiplantae</taxon>
        <taxon>Streptophyta</taxon>
        <taxon>Embryophyta</taxon>
        <taxon>Tracheophyta</taxon>
        <taxon>Spermatophyta</taxon>
        <taxon>Magnoliopsida</taxon>
        <taxon>eudicotyledons</taxon>
        <taxon>Gunneridae</taxon>
        <taxon>Pentapetalae</taxon>
        <taxon>rosids</taxon>
        <taxon>Vitales</taxon>
        <taxon>Vitaceae</taxon>
        <taxon>Viteae</taxon>
        <taxon>Vitis</taxon>
    </lineage>
</organism>
<dbReference type="PANTHER" id="PTHR11439:SF517">
    <property type="entry name" value="CYSTEINE-RICH RLK (RECEPTOR-LIKE PROTEIN KINASE) 8"/>
    <property type="match status" value="1"/>
</dbReference>
<evidence type="ECO:0000313" key="3">
    <source>
        <dbReference type="EMBL" id="RVW53336.1"/>
    </source>
</evidence>
<protein>
    <submittedName>
        <fullName evidence="3">Retrovirus-related Pol polyprotein from transposon TNT 1-94</fullName>
    </submittedName>
</protein>
<evidence type="ECO:0000259" key="1">
    <source>
        <dbReference type="Pfam" id="PF07727"/>
    </source>
</evidence>
<dbReference type="CDD" id="cd09272">
    <property type="entry name" value="RNase_HI_RT_Ty1"/>
    <property type="match status" value="1"/>
</dbReference>
<dbReference type="SUPFAM" id="SSF56672">
    <property type="entry name" value="DNA/RNA polymerases"/>
    <property type="match status" value="1"/>
</dbReference>
<gene>
    <name evidence="3" type="primary">POLX_1692</name>
    <name evidence="3" type="ORF">CK203_088505</name>
</gene>
<comment type="caution">
    <text evidence="3">The sequence shown here is derived from an EMBL/GenBank/DDBJ whole genome shotgun (WGS) entry which is preliminary data.</text>
</comment>
<dbReference type="InterPro" id="IPR057670">
    <property type="entry name" value="SH3_retrovirus"/>
</dbReference>
<proteinExistence type="predicted"/>
<feature type="domain" description="Reverse transcriptase Ty1/copia-type" evidence="1">
    <location>
        <begin position="244"/>
        <end position="382"/>
    </location>
</feature>
<dbReference type="Proteomes" id="UP000288805">
    <property type="component" value="Unassembled WGS sequence"/>
</dbReference>
<evidence type="ECO:0000313" key="4">
    <source>
        <dbReference type="Proteomes" id="UP000288805"/>
    </source>
</evidence>
<accession>A0A438F076</accession>
<dbReference type="Pfam" id="PF25597">
    <property type="entry name" value="SH3_retrovirus"/>
    <property type="match status" value="1"/>
</dbReference>